<feature type="region of interest" description="Disordered" evidence="1">
    <location>
        <begin position="1"/>
        <end position="32"/>
    </location>
</feature>
<dbReference type="AlphaFoldDB" id="A0A085MR29"/>
<dbReference type="Proteomes" id="UP000030758">
    <property type="component" value="Unassembled WGS sequence"/>
</dbReference>
<organism evidence="2">
    <name type="scientific">Trichuris suis</name>
    <name type="common">pig whipworm</name>
    <dbReference type="NCBI Taxonomy" id="68888"/>
    <lineage>
        <taxon>Eukaryota</taxon>
        <taxon>Metazoa</taxon>
        <taxon>Ecdysozoa</taxon>
        <taxon>Nematoda</taxon>
        <taxon>Enoplea</taxon>
        <taxon>Dorylaimia</taxon>
        <taxon>Trichinellida</taxon>
        <taxon>Trichuridae</taxon>
        <taxon>Trichuris</taxon>
    </lineage>
</organism>
<proteinExistence type="predicted"/>
<accession>A0A085MR29</accession>
<reference evidence="2" key="1">
    <citation type="journal article" date="2014" name="Nat. Genet.">
        <title>Genome and transcriptome of the porcine whipworm Trichuris suis.</title>
        <authorList>
            <person name="Jex A.R."/>
            <person name="Nejsum P."/>
            <person name="Schwarz E.M."/>
            <person name="Hu L."/>
            <person name="Young N.D."/>
            <person name="Hall R.S."/>
            <person name="Korhonen P.K."/>
            <person name="Liao S."/>
            <person name="Thamsborg S."/>
            <person name="Xia J."/>
            <person name="Xu P."/>
            <person name="Wang S."/>
            <person name="Scheerlinck J.P."/>
            <person name="Hofmann A."/>
            <person name="Sternberg P.W."/>
            <person name="Wang J."/>
            <person name="Gasser R.B."/>
        </authorList>
    </citation>
    <scope>NUCLEOTIDE SEQUENCE [LARGE SCALE GENOMIC DNA]</scope>
    <source>
        <strain evidence="2">DCEP-RM93F</strain>
    </source>
</reference>
<evidence type="ECO:0000256" key="1">
    <source>
        <dbReference type="SAM" id="MobiDB-lite"/>
    </source>
</evidence>
<name>A0A085MR29_9BILA</name>
<sequence length="97" mass="10852">MPLHQVGDSEDSGFDTAPRQGETPDARFDSLKNSTFRVKSERITSLHSRQNNAGRNVCVKKILYKRHGHLDAAEIASKRGARFHFDAMSLRNGVASR</sequence>
<protein>
    <submittedName>
        <fullName evidence="2">Uncharacterized protein</fullName>
    </submittedName>
</protein>
<dbReference type="EMBL" id="KL367773">
    <property type="protein sequence ID" value="KFD59675.1"/>
    <property type="molecule type" value="Genomic_DNA"/>
</dbReference>
<evidence type="ECO:0000313" key="2">
    <source>
        <dbReference type="EMBL" id="KFD59675.1"/>
    </source>
</evidence>
<gene>
    <name evidence="2" type="ORF">M514_28146</name>
</gene>